<proteinExistence type="predicted"/>
<organism evidence="2 3">
    <name type="scientific">Vespula pensylvanica</name>
    <name type="common">Western yellow jacket</name>
    <name type="synonym">Wasp</name>
    <dbReference type="NCBI Taxonomy" id="30213"/>
    <lineage>
        <taxon>Eukaryota</taxon>
        <taxon>Metazoa</taxon>
        <taxon>Ecdysozoa</taxon>
        <taxon>Arthropoda</taxon>
        <taxon>Hexapoda</taxon>
        <taxon>Insecta</taxon>
        <taxon>Pterygota</taxon>
        <taxon>Neoptera</taxon>
        <taxon>Endopterygota</taxon>
        <taxon>Hymenoptera</taxon>
        <taxon>Apocrita</taxon>
        <taxon>Aculeata</taxon>
        <taxon>Vespoidea</taxon>
        <taxon>Vespidae</taxon>
        <taxon>Vespinae</taxon>
        <taxon>Vespula</taxon>
    </lineage>
</organism>
<reference evidence="2" key="1">
    <citation type="journal article" date="2020" name="G3 (Bethesda)">
        <title>High-Quality Assemblies for Three Invasive Social Wasps from the &lt;i&gt;Vespula&lt;/i&gt; Genus.</title>
        <authorList>
            <person name="Harrop T.W.R."/>
            <person name="Guhlin J."/>
            <person name="McLaughlin G.M."/>
            <person name="Permina E."/>
            <person name="Stockwell P."/>
            <person name="Gilligan J."/>
            <person name="Le Lec M.F."/>
            <person name="Gruber M.A.M."/>
            <person name="Quinn O."/>
            <person name="Lovegrove M."/>
            <person name="Duncan E.J."/>
            <person name="Remnant E.J."/>
            <person name="Van Eeckhoven J."/>
            <person name="Graham B."/>
            <person name="Knapp R.A."/>
            <person name="Langford K.W."/>
            <person name="Kronenberg Z."/>
            <person name="Press M.O."/>
            <person name="Eacker S.M."/>
            <person name="Wilson-Rankin E.E."/>
            <person name="Purcell J."/>
            <person name="Lester P.J."/>
            <person name="Dearden P.K."/>
        </authorList>
    </citation>
    <scope>NUCLEOTIDE SEQUENCE</scope>
    <source>
        <strain evidence="2">Volc-1</strain>
    </source>
</reference>
<feature type="compositionally biased region" description="Acidic residues" evidence="1">
    <location>
        <begin position="128"/>
        <end position="146"/>
    </location>
</feature>
<dbReference type="Proteomes" id="UP000600918">
    <property type="component" value="Unassembled WGS sequence"/>
</dbReference>
<feature type="compositionally biased region" description="Basic and acidic residues" evidence="1">
    <location>
        <begin position="94"/>
        <end position="127"/>
    </location>
</feature>
<evidence type="ECO:0000313" key="2">
    <source>
        <dbReference type="EMBL" id="KAF7416686.1"/>
    </source>
</evidence>
<accession>A0A834U4T9</accession>
<evidence type="ECO:0000313" key="3">
    <source>
        <dbReference type="Proteomes" id="UP000600918"/>
    </source>
</evidence>
<dbReference type="AlphaFoldDB" id="A0A834U4T9"/>
<evidence type="ECO:0000256" key="1">
    <source>
        <dbReference type="SAM" id="MobiDB-lite"/>
    </source>
</evidence>
<feature type="compositionally biased region" description="Polar residues" evidence="1">
    <location>
        <begin position="147"/>
        <end position="158"/>
    </location>
</feature>
<name>A0A834U4T9_VESPE</name>
<gene>
    <name evidence="2" type="ORF">H0235_011217</name>
</gene>
<comment type="caution">
    <text evidence="2">The sequence shown here is derived from an EMBL/GenBank/DDBJ whole genome shotgun (WGS) entry which is preliminary data.</text>
</comment>
<dbReference type="EMBL" id="JACSDY010000010">
    <property type="protein sequence ID" value="KAF7416686.1"/>
    <property type="molecule type" value="Genomic_DNA"/>
</dbReference>
<keyword evidence="3" id="KW-1185">Reference proteome</keyword>
<feature type="compositionally biased region" description="Low complexity" evidence="1">
    <location>
        <begin position="67"/>
        <end position="91"/>
    </location>
</feature>
<feature type="region of interest" description="Disordered" evidence="1">
    <location>
        <begin position="34"/>
        <end position="158"/>
    </location>
</feature>
<feature type="compositionally biased region" description="Acidic residues" evidence="1">
    <location>
        <begin position="40"/>
        <end position="63"/>
    </location>
</feature>
<sequence length="179" mass="20758">MTGSIVDQLNEAAVGTGVVGWYKEGGNRRFYLRPRILHDDDNDDDDDDDDEDDDDDDEDYDDDNNNHDNNNNNNSNNNDDPRLLLTRLSLRYTQLKEKNKRGEERPSVFLENRSKERIDKKEVKKEKEEEEEEDIENEEEEKEEEGPSSSGCRPSMTTKGFTDFYCALPFISEQGVHAN</sequence>
<protein>
    <submittedName>
        <fullName evidence="2">Uncharacterized protein</fullName>
    </submittedName>
</protein>